<evidence type="ECO:0000313" key="9">
    <source>
        <dbReference type="EMBL" id="GGD27379.1"/>
    </source>
</evidence>
<dbReference type="Gene3D" id="1.10.3720.10">
    <property type="entry name" value="MetI-like"/>
    <property type="match status" value="1"/>
</dbReference>
<reference evidence="9" key="2">
    <citation type="submission" date="2020-09" db="EMBL/GenBank/DDBJ databases">
        <authorList>
            <person name="Sun Q."/>
            <person name="Zhou Y."/>
        </authorList>
    </citation>
    <scope>NUCLEOTIDE SEQUENCE</scope>
    <source>
        <strain evidence="9">CGMCC 1.15152</strain>
    </source>
</reference>
<accession>A0A916Y227</accession>
<feature type="transmembrane region" description="Helical" evidence="7">
    <location>
        <begin position="176"/>
        <end position="196"/>
    </location>
</feature>
<evidence type="ECO:0000256" key="6">
    <source>
        <dbReference type="ARBA" id="ARBA00023136"/>
    </source>
</evidence>
<dbReference type="AlphaFoldDB" id="A0A916Y227"/>
<comment type="similarity">
    <text evidence="7">Belongs to the binding-protein-dependent transport system permease family.</text>
</comment>
<dbReference type="InterPro" id="IPR035906">
    <property type="entry name" value="MetI-like_sf"/>
</dbReference>
<evidence type="ECO:0000313" key="10">
    <source>
        <dbReference type="Proteomes" id="UP000633205"/>
    </source>
</evidence>
<keyword evidence="5 7" id="KW-1133">Transmembrane helix</keyword>
<evidence type="ECO:0000256" key="5">
    <source>
        <dbReference type="ARBA" id="ARBA00022989"/>
    </source>
</evidence>
<dbReference type="PANTHER" id="PTHR43163:SF3">
    <property type="entry name" value="PEPTIDE ABC TRANSPORTER PERMEASE PROTEIN"/>
    <property type="match status" value="1"/>
</dbReference>
<dbReference type="Pfam" id="PF19300">
    <property type="entry name" value="BPD_transp_1_N"/>
    <property type="match status" value="1"/>
</dbReference>
<dbReference type="CDD" id="cd06261">
    <property type="entry name" value="TM_PBP2"/>
    <property type="match status" value="1"/>
</dbReference>
<proteinExistence type="inferred from homology"/>
<dbReference type="InterPro" id="IPR045621">
    <property type="entry name" value="BPD_transp_1_N"/>
</dbReference>
<evidence type="ECO:0000256" key="4">
    <source>
        <dbReference type="ARBA" id="ARBA00022692"/>
    </source>
</evidence>
<feature type="domain" description="ABC transmembrane type-1" evidence="8">
    <location>
        <begin position="95"/>
        <end position="303"/>
    </location>
</feature>
<feature type="transmembrane region" description="Helical" evidence="7">
    <location>
        <begin position="280"/>
        <end position="306"/>
    </location>
</feature>
<dbReference type="SUPFAM" id="SSF161098">
    <property type="entry name" value="MetI-like"/>
    <property type="match status" value="1"/>
</dbReference>
<evidence type="ECO:0000256" key="1">
    <source>
        <dbReference type="ARBA" id="ARBA00004651"/>
    </source>
</evidence>
<comment type="caution">
    <text evidence="9">The sequence shown here is derived from an EMBL/GenBank/DDBJ whole genome shotgun (WGS) entry which is preliminary data.</text>
</comment>
<comment type="subcellular location">
    <subcellularLocation>
        <location evidence="1 7">Cell membrane</location>
        <topology evidence="1 7">Multi-pass membrane protein</topology>
    </subcellularLocation>
</comment>
<feature type="transmembrane region" description="Helical" evidence="7">
    <location>
        <begin position="240"/>
        <end position="260"/>
    </location>
</feature>
<sequence>MSTLLLKRALSGFTLILAISFIAQLLVLPGIDNIARNVLGELASDEQVDQKAVELGLDRPLIVRYGDWLLRATQGDLGRSYFTPQPVTEAIASRLPATLSLVIAVTALTALIAFALGIVAAINRGSVDRILQVLVTVADALPAFVIAIFMATVFAVQLRWLPATGYVPLHESPVGWLASLTLPVIAMTISGVVGVAQHVRSSAITVVKSDYFRTRRSRGLPSRYLLMTTVLRNSATPGMAALAVQVVGLLGASVVIEVVFALPGLGSLAVQAALRSDIPVILGILMTYVVIVVIVNLLVDLLIAWINPKVRMNA</sequence>
<evidence type="ECO:0000256" key="2">
    <source>
        <dbReference type="ARBA" id="ARBA00022448"/>
    </source>
</evidence>
<feature type="transmembrane region" description="Helical" evidence="7">
    <location>
        <begin position="99"/>
        <end position="121"/>
    </location>
</feature>
<dbReference type="Pfam" id="PF00528">
    <property type="entry name" value="BPD_transp_1"/>
    <property type="match status" value="1"/>
</dbReference>
<dbReference type="EMBL" id="BMHO01000001">
    <property type="protein sequence ID" value="GGD27379.1"/>
    <property type="molecule type" value="Genomic_DNA"/>
</dbReference>
<dbReference type="GO" id="GO:0055085">
    <property type="term" value="P:transmembrane transport"/>
    <property type="evidence" value="ECO:0007669"/>
    <property type="project" value="InterPro"/>
</dbReference>
<keyword evidence="4 7" id="KW-0812">Transmembrane</keyword>
<dbReference type="RefSeq" id="WP_188710674.1">
    <property type="nucleotide sequence ID" value="NZ_BMHO01000001.1"/>
</dbReference>
<dbReference type="InterPro" id="IPR000515">
    <property type="entry name" value="MetI-like"/>
</dbReference>
<organism evidence="9 10">
    <name type="scientific">Microbacterium faecale</name>
    <dbReference type="NCBI Taxonomy" id="1804630"/>
    <lineage>
        <taxon>Bacteria</taxon>
        <taxon>Bacillati</taxon>
        <taxon>Actinomycetota</taxon>
        <taxon>Actinomycetes</taxon>
        <taxon>Micrococcales</taxon>
        <taxon>Microbacteriaceae</taxon>
        <taxon>Microbacterium</taxon>
    </lineage>
</organism>
<keyword evidence="3" id="KW-1003">Cell membrane</keyword>
<dbReference type="PANTHER" id="PTHR43163">
    <property type="entry name" value="DIPEPTIDE TRANSPORT SYSTEM PERMEASE PROTEIN DPPB-RELATED"/>
    <property type="match status" value="1"/>
</dbReference>
<dbReference type="GO" id="GO:0005886">
    <property type="term" value="C:plasma membrane"/>
    <property type="evidence" value="ECO:0007669"/>
    <property type="project" value="UniProtKB-SubCell"/>
</dbReference>
<evidence type="ECO:0000256" key="3">
    <source>
        <dbReference type="ARBA" id="ARBA00022475"/>
    </source>
</evidence>
<protein>
    <submittedName>
        <fullName evidence="9">ABC transporter permease</fullName>
    </submittedName>
</protein>
<evidence type="ECO:0000259" key="8">
    <source>
        <dbReference type="PROSITE" id="PS50928"/>
    </source>
</evidence>
<dbReference type="PROSITE" id="PS50928">
    <property type="entry name" value="ABC_TM1"/>
    <property type="match status" value="1"/>
</dbReference>
<feature type="transmembrane region" description="Helical" evidence="7">
    <location>
        <begin position="133"/>
        <end position="156"/>
    </location>
</feature>
<dbReference type="Proteomes" id="UP000633205">
    <property type="component" value="Unassembled WGS sequence"/>
</dbReference>
<name>A0A916Y227_9MICO</name>
<evidence type="ECO:0000256" key="7">
    <source>
        <dbReference type="RuleBase" id="RU363032"/>
    </source>
</evidence>
<reference evidence="9" key="1">
    <citation type="journal article" date="2014" name="Int. J. Syst. Evol. Microbiol.">
        <title>Complete genome sequence of Corynebacterium casei LMG S-19264T (=DSM 44701T), isolated from a smear-ripened cheese.</title>
        <authorList>
            <consortium name="US DOE Joint Genome Institute (JGI-PGF)"/>
            <person name="Walter F."/>
            <person name="Albersmeier A."/>
            <person name="Kalinowski J."/>
            <person name="Ruckert C."/>
        </authorList>
    </citation>
    <scope>NUCLEOTIDE SEQUENCE</scope>
    <source>
        <strain evidence="9">CGMCC 1.15152</strain>
    </source>
</reference>
<keyword evidence="2 7" id="KW-0813">Transport</keyword>
<keyword evidence="10" id="KW-1185">Reference proteome</keyword>
<gene>
    <name evidence="9" type="ORF">GCM10010915_04270</name>
</gene>
<keyword evidence="6 7" id="KW-0472">Membrane</keyword>
<feature type="transmembrane region" description="Helical" evidence="7">
    <location>
        <begin position="12"/>
        <end position="31"/>
    </location>
</feature>